<sequence>MKQLSEKYKKLLLIGLLSSLVLIATTVGVGIGVRSSHQRDNNNPRLSPETHLVLKSSCSSTRYPDLCYSAIASAPSTTTTKISTQKDVIAASLNLTTRAVEHNYFTVENLITTRKNLTVRERNALHDCLVSIDETLDELRMTLQDLLNYQHNDNNNNKGGKSLKNYADDMKTLISSAITDQETCLDGFSHNDADRHVRETLQSGQVHVEKMCSNSLAMIKNMTDTDMAAATTTKKNSRQLYANNDLGHQVFGWPHWMSSVDKRILQEGPTKVDALVAADGSGDHRTIAEAVAAAPVKSKKRYVIRIKAGVYHEIVDVGKKKTNLMFIGEGRTNTIITEKKNVIDGSTTYDSATVAINGEGFLARDLTFQNTAGPSKHQAVALRVGADLAAFYQCDILAYQDTLYVHKSRQFYVKCLIAGTVDFIFGNAAVVFQDCDIHARKPNPNQKNMITAQSRTDPNQNTGIVIQKCRIGATSDLQATKNSFPTYLGRPWKEYSRTIIMQSSISDVVHPAGWHEWEGEFALQTLHYGEYKNSGPGADTSKRVQWRGVRELTDVAEAQQYTPGNFIAGGSCIKSFKGYGKVDEGEEAALQKKLKKQIIIISISAIILLAVVIATVVGVLLTPRGADHGDKSPPSPSQSLKAVCGVTQYPDTCFTSLSPLVSNSTFSSPTRLFNLSLQVAKHSVSELRLILPKPRNDTVLAKALKDCDELFEDAEDQLRESLELTLSSKKGNDLRTWLSAVLTDLDTCVEGVSEINGTTSLVEDLRLKMKNATELVSNSLAIVSKVGSILGKFKDNYNNKVPFHLRKLLQNDGNNQMFPEWVGSVERRLLLGEGEEKGGADAVVAKDGSGQYKTITEAIKAVQLKSVKRYVIYVKEGVYEENVVLSKHVWNVMMYGDGMDKSVVSGHLNFIDGTPTFSTATFAIAGKGFIAKDMAFKNTAGAEKHQAVALRSQSDQSIFYRCLFDGYQDTLYTHSYRQFYRECTITGTIDFIFGNAAVLFQYCKIQPRQPMAKQFNTLTAQGKKDVNQNTGISIQKCTISGLGQVTAPTYLGRPWQQYSTTLVMQSVIGPVLHPLGWIGWVNGVDPPSTIYYAEYQNTGPGSDLSKRVKWAGFKPDITADEASKFTVGNFIDGSSWLTSTDVAFETTL</sequence>
<dbReference type="GO" id="GO:0042545">
    <property type="term" value="P:cell wall modification"/>
    <property type="evidence" value="ECO:0007669"/>
    <property type="project" value="InterPro"/>
</dbReference>
<evidence type="ECO:0000256" key="4">
    <source>
        <dbReference type="ARBA" id="ARBA00013229"/>
    </source>
</evidence>
<accession>A0A803KQU7</accession>
<dbReference type="Proteomes" id="UP000596660">
    <property type="component" value="Unplaced"/>
</dbReference>
<dbReference type="NCBIfam" id="TIGR01614">
    <property type="entry name" value="PME_inhib"/>
    <property type="match status" value="2"/>
</dbReference>
<feature type="domain" description="Pectinesterase inhibitor" evidence="11">
    <location>
        <begin position="49"/>
        <end position="218"/>
    </location>
</feature>
<dbReference type="GO" id="GO:0004857">
    <property type="term" value="F:enzyme inhibitor activity"/>
    <property type="evidence" value="ECO:0007669"/>
    <property type="project" value="InterPro"/>
</dbReference>
<protein>
    <recommendedName>
        <fullName evidence="4">pectinesterase</fullName>
        <ecNumber evidence="4">3.1.1.11</ecNumber>
    </recommendedName>
</protein>
<dbReference type="EC" id="3.1.1.11" evidence="4"/>
<feature type="domain" description="Pectinesterase inhibitor" evidence="11">
    <location>
        <begin position="635"/>
        <end position="782"/>
    </location>
</feature>
<evidence type="ECO:0000256" key="3">
    <source>
        <dbReference type="ARBA" id="ARBA00007786"/>
    </source>
</evidence>
<dbReference type="PROSITE" id="PS00503">
    <property type="entry name" value="PECTINESTERASE_2"/>
    <property type="match status" value="2"/>
</dbReference>
<name>A0A803KQU7_CHEQI</name>
<evidence type="ECO:0000256" key="1">
    <source>
        <dbReference type="ARBA" id="ARBA00005184"/>
    </source>
</evidence>
<dbReference type="SUPFAM" id="SSF51126">
    <property type="entry name" value="Pectin lyase-like"/>
    <property type="match status" value="2"/>
</dbReference>
<dbReference type="FunFam" id="2.160.20.10:FF:000001">
    <property type="entry name" value="Pectinesterase"/>
    <property type="match status" value="2"/>
</dbReference>
<dbReference type="SUPFAM" id="SSF101148">
    <property type="entry name" value="Plant invertase/pectin methylesterase inhibitor"/>
    <property type="match status" value="2"/>
</dbReference>
<evidence type="ECO:0000259" key="11">
    <source>
        <dbReference type="SMART" id="SM00856"/>
    </source>
</evidence>
<dbReference type="Gene3D" id="2.160.20.10">
    <property type="entry name" value="Single-stranded right-handed beta-helix, Pectin lyase-like"/>
    <property type="match status" value="2"/>
</dbReference>
<dbReference type="EnsemblPlants" id="AUR62001403-RA">
    <property type="protein sequence ID" value="AUR62001403-RA:cds"/>
    <property type="gene ID" value="AUR62001403"/>
</dbReference>
<feature type="transmembrane region" description="Helical" evidence="10">
    <location>
        <begin position="598"/>
        <end position="621"/>
    </location>
</feature>
<keyword evidence="5" id="KW-0378">Hydrolase</keyword>
<dbReference type="InterPro" id="IPR035513">
    <property type="entry name" value="Invertase/methylesterase_inhib"/>
</dbReference>
<organism evidence="12 13">
    <name type="scientific">Chenopodium quinoa</name>
    <name type="common">Quinoa</name>
    <dbReference type="NCBI Taxonomy" id="63459"/>
    <lineage>
        <taxon>Eukaryota</taxon>
        <taxon>Viridiplantae</taxon>
        <taxon>Streptophyta</taxon>
        <taxon>Embryophyta</taxon>
        <taxon>Tracheophyta</taxon>
        <taxon>Spermatophyta</taxon>
        <taxon>Magnoliopsida</taxon>
        <taxon>eudicotyledons</taxon>
        <taxon>Gunneridae</taxon>
        <taxon>Pentapetalae</taxon>
        <taxon>Caryophyllales</taxon>
        <taxon>Chenopodiaceae</taxon>
        <taxon>Chenopodioideae</taxon>
        <taxon>Atripliceae</taxon>
        <taxon>Chenopodium</taxon>
    </lineage>
</organism>
<keyword evidence="7" id="KW-1015">Disulfide bond</keyword>
<dbReference type="UniPathway" id="UPA00545">
    <property type="reaction ID" value="UER00823"/>
</dbReference>
<dbReference type="InterPro" id="IPR000070">
    <property type="entry name" value="Pectinesterase_cat"/>
</dbReference>
<evidence type="ECO:0000313" key="13">
    <source>
        <dbReference type="Proteomes" id="UP000596660"/>
    </source>
</evidence>
<keyword evidence="10" id="KW-0472">Membrane</keyword>
<feature type="active site" evidence="9">
    <location>
        <position position="990"/>
    </location>
</feature>
<keyword evidence="10" id="KW-0812">Transmembrane</keyword>
<keyword evidence="13" id="KW-1185">Reference proteome</keyword>
<dbReference type="InterPro" id="IPR006501">
    <property type="entry name" value="Pectinesterase_inhib_dom"/>
</dbReference>
<dbReference type="Gene3D" id="1.20.140.40">
    <property type="entry name" value="Invertase/pectin methylesterase inhibitor family protein"/>
    <property type="match status" value="2"/>
</dbReference>
<evidence type="ECO:0000256" key="6">
    <source>
        <dbReference type="ARBA" id="ARBA00023085"/>
    </source>
</evidence>
<evidence type="ECO:0000256" key="2">
    <source>
        <dbReference type="ARBA" id="ARBA00006027"/>
    </source>
</evidence>
<comment type="similarity">
    <text evidence="3">In the C-terminal section; belongs to the pectinesterase family.</text>
</comment>
<reference evidence="12" key="1">
    <citation type="journal article" date="2017" name="Nature">
        <title>The genome of Chenopodium quinoa.</title>
        <authorList>
            <person name="Jarvis D.E."/>
            <person name="Ho Y.S."/>
            <person name="Lightfoot D.J."/>
            <person name="Schmoeckel S.M."/>
            <person name="Li B."/>
            <person name="Borm T.J.A."/>
            <person name="Ohyanagi H."/>
            <person name="Mineta K."/>
            <person name="Michell C.T."/>
            <person name="Saber N."/>
            <person name="Kharbatia N.M."/>
            <person name="Rupper R.R."/>
            <person name="Sharp A.R."/>
            <person name="Dally N."/>
            <person name="Boughton B.A."/>
            <person name="Woo Y.H."/>
            <person name="Gao G."/>
            <person name="Schijlen E.G.W.M."/>
            <person name="Guo X."/>
            <person name="Momin A.A."/>
            <person name="Negrao S."/>
            <person name="Al-Babili S."/>
            <person name="Gehring C."/>
            <person name="Roessner U."/>
            <person name="Jung C."/>
            <person name="Murphy K."/>
            <person name="Arold S.T."/>
            <person name="Gojobori T."/>
            <person name="van der Linden C.G."/>
            <person name="van Loo E.N."/>
            <person name="Jellen E.N."/>
            <person name="Maughan P.J."/>
            <person name="Tester M."/>
        </authorList>
    </citation>
    <scope>NUCLEOTIDE SEQUENCE [LARGE SCALE GENOMIC DNA]</scope>
    <source>
        <strain evidence="12">cv. PI 614886</strain>
    </source>
</reference>
<dbReference type="OMA" id="VENDVEW"/>
<evidence type="ECO:0000256" key="5">
    <source>
        <dbReference type="ARBA" id="ARBA00022801"/>
    </source>
</evidence>
<dbReference type="InterPro" id="IPR012334">
    <property type="entry name" value="Pectin_lyas_fold"/>
</dbReference>
<evidence type="ECO:0000256" key="7">
    <source>
        <dbReference type="ARBA" id="ARBA00023157"/>
    </source>
</evidence>
<dbReference type="AlphaFoldDB" id="A0A803KQU7"/>
<feature type="active site" evidence="9">
    <location>
        <position position="422"/>
    </location>
</feature>
<dbReference type="Pfam" id="PF01095">
    <property type="entry name" value="Pectinesterase"/>
    <property type="match status" value="2"/>
</dbReference>
<dbReference type="InterPro" id="IPR011050">
    <property type="entry name" value="Pectin_lyase_fold/virulence"/>
</dbReference>
<proteinExistence type="inferred from homology"/>
<reference evidence="12" key="2">
    <citation type="submission" date="2021-03" db="UniProtKB">
        <authorList>
            <consortium name="EnsemblPlants"/>
        </authorList>
    </citation>
    <scope>IDENTIFICATION</scope>
</reference>
<evidence type="ECO:0000256" key="8">
    <source>
        <dbReference type="ARBA" id="ARBA00023180"/>
    </source>
</evidence>
<keyword evidence="6" id="KW-0063">Aspartyl esterase</keyword>
<evidence type="ECO:0000256" key="9">
    <source>
        <dbReference type="PROSITE-ProRule" id="PRU10040"/>
    </source>
</evidence>
<comment type="similarity">
    <text evidence="2">In the N-terminal section; belongs to the PMEI family.</text>
</comment>
<dbReference type="PANTHER" id="PTHR31707">
    <property type="entry name" value="PECTINESTERASE"/>
    <property type="match status" value="1"/>
</dbReference>
<dbReference type="InterPro" id="IPR033131">
    <property type="entry name" value="Pectinesterase_Asp_AS"/>
</dbReference>
<comment type="pathway">
    <text evidence="1">Glycan metabolism; pectin degradation; 2-dehydro-3-deoxy-D-gluconate from pectin: step 1/5.</text>
</comment>
<evidence type="ECO:0000313" key="12">
    <source>
        <dbReference type="EnsemblPlants" id="AUR62001403-RA:cds"/>
    </source>
</evidence>
<dbReference type="Gramene" id="AUR62001403-RA">
    <property type="protein sequence ID" value="AUR62001403-RA:cds"/>
    <property type="gene ID" value="AUR62001403"/>
</dbReference>
<keyword evidence="8" id="KW-0325">Glycoprotein</keyword>
<evidence type="ECO:0000256" key="10">
    <source>
        <dbReference type="SAM" id="Phobius"/>
    </source>
</evidence>
<dbReference type="CDD" id="cd15798">
    <property type="entry name" value="PMEI-like_3"/>
    <property type="match status" value="2"/>
</dbReference>
<dbReference type="GO" id="GO:0045490">
    <property type="term" value="P:pectin catabolic process"/>
    <property type="evidence" value="ECO:0007669"/>
    <property type="project" value="UniProtKB-UniPathway"/>
</dbReference>
<dbReference type="SMART" id="SM00856">
    <property type="entry name" value="PMEI"/>
    <property type="match status" value="2"/>
</dbReference>
<keyword evidence="10" id="KW-1133">Transmembrane helix</keyword>
<dbReference type="Pfam" id="PF04043">
    <property type="entry name" value="PMEI"/>
    <property type="match status" value="2"/>
</dbReference>
<dbReference type="FunFam" id="1.20.140.40:FF:000010">
    <property type="entry name" value="Pectinesterase"/>
    <property type="match status" value="2"/>
</dbReference>
<dbReference type="GO" id="GO:0030599">
    <property type="term" value="F:pectinesterase activity"/>
    <property type="evidence" value="ECO:0007669"/>
    <property type="project" value="UniProtKB-EC"/>
</dbReference>